<comment type="pathway">
    <text evidence="2 12">Glycolipid biosynthesis; glycosylphosphatidylinositol-anchor biosynthesis.</text>
</comment>
<dbReference type="GO" id="GO:0005789">
    <property type="term" value="C:endoplasmic reticulum membrane"/>
    <property type="evidence" value="ECO:0007669"/>
    <property type="project" value="UniProtKB-SubCell"/>
</dbReference>
<feature type="transmembrane region" description="Helical" evidence="12">
    <location>
        <begin position="255"/>
        <end position="282"/>
    </location>
</feature>
<sequence length="460" mass="50899">MPLLARLVANTVLLPLQSLLAYRYTLLLSGVIVANVSFVLAAGALYKLTLAALPKNKQLAHVSSIAFCLSPPAMFMSSFYTESLFALMSFTGMKWVIQKKYLKAALIWGIASAVRSNSIVYSGFFFYDLFWQRLINRQNFFAGFLRSVIYTGITAGGFALFQYYVYTEFCSLDRPWCMQKLPLAYSFVQKEYWDNGFLSYYEIKQIPNFVLAAPIIAISVFGLKDYIQNDSTAFWTLGISRNKQKANGDYHSPKLAVFMYLWTFLLLFATTSMHVQVIIRFFTSVPPFYWFVGNFWIEGFLLSVDAVKPSTPELKSLTNPGTDQVPPIGLPPIKIPPSVAMDSNLPLNIQIDTEGNSLQNDLSEGSTASTSYSFFSPKTTPVRSAASKIGACSTENVFRCDAFKKKGATICSNSSLGTACNGGAGSTCSTEAFNACIDFTGANGLYCSEFGCAQYLDDDE</sequence>
<keyword evidence="8 12" id="KW-0812">Transmembrane</keyword>
<proteinExistence type="inferred from homology"/>
<feature type="transmembrane region" description="Helical" evidence="12">
    <location>
        <begin position="206"/>
        <end position="223"/>
    </location>
</feature>
<dbReference type="GO" id="GO:0004376">
    <property type="term" value="F:GPI mannosyltransferase activity"/>
    <property type="evidence" value="ECO:0007669"/>
    <property type="project" value="InterPro"/>
</dbReference>
<evidence type="ECO:0000313" key="14">
    <source>
        <dbReference type="Proteomes" id="UP000054107"/>
    </source>
</evidence>
<comment type="similarity">
    <text evidence="3 12">Belongs to the PIGV family.</text>
</comment>
<keyword evidence="7 12" id="KW-0808">Transferase</keyword>
<evidence type="ECO:0000256" key="1">
    <source>
        <dbReference type="ARBA" id="ARBA00004477"/>
    </source>
</evidence>
<protein>
    <recommendedName>
        <fullName evidence="4 12">GPI mannosyltransferase 2</fullName>
        <ecNumber evidence="12">2.4.1.-</ecNumber>
    </recommendedName>
</protein>
<keyword evidence="14" id="KW-1185">Reference proteome</keyword>
<evidence type="ECO:0000256" key="11">
    <source>
        <dbReference type="ARBA" id="ARBA00023136"/>
    </source>
</evidence>
<evidence type="ECO:0000256" key="3">
    <source>
        <dbReference type="ARBA" id="ARBA00008698"/>
    </source>
</evidence>
<dbReference type="InterPro" id="IPR007315">
    <property type="entry name" value="PIG-V/Gpi18"/>
</dbReference>
<dbReference type="STRING" id="35722.A0A0B7NIV7"/>
<evidence type="ECO:0000256" key="9">
    <source>
        <dbReference type="ARBA" id="ARBA00022824"/>
    </source>
</evidence>
<keyword evidence="6 12" id="KW-0328">Glycosyltransferase</keyword>
<evidence type="ECO:0000256" key="12">
    <source>
        <dbReference type="RuleBase" id="RU363112"/>
    </source>
</evidence>
<dbReference type="Pfam" id="PF04188">
    <property type="entry name" value="Mannosyl_trans2"/>
    <property type="match status" value="1"/>
</dbReference>
<dbReference type="EC" id="2.4.1.-" evidence="12"/>
<evidence type="ECO:0000313" key="13">
    <source>
        <dbReference type="EMBL" id="CEP18496.1"/>
    </source>
</evidence>
<dbReference type="GO" id="GO:0031501">
    <property type="term" value="C:mannosyltransferase complex"/>
    <property type="evidence" value="ECO:0007669"/>
    <property type="project" value="TreeGrafter"/>
</dbReference>
<dbReference type="PANTHER" id="PTHR12468">
    <property type="entry name" value="GPI MANNOSYLTRANSFERASE 2"/>
    <property type="match status" value="1"/>
</dbReference>
<dbReference type="PANTHER" id="PTHR12468:SF2">
    <property type="entry name" value="GPI MANNOSYLTRANSFERASE 2"/>
    <property type="match status" value="1"/>
</dbReference>
<dbReference type="OrthoDB" id="10252502at2759"/>
<feature type="transmembrane region" description="Helical" evidence="12">
    <location>
        <begin position="58"/>
        <end position="81"/>
    </location>
</feature>
<evidence type="ECO:0000256" key="7">
    <source>
        <dbReference type="ARBA" id="ARBA00022679"/>
    </source>
</evidence>
<dbReference type="EMBL" id="LN733835">
    <property type="protein sequence ID" value="CEP18496.1"/>
    <property type="molecule type" value="Genomic_DNA"/>
</dbReference>
<feature type="transmembrane region" description="Helical" evidence="12">
    <location>
        <begin position="101"/>
        <end position="127"/>
    </location>
</feature>
<comment type="function">
    <text evidence="12">Mannosyltransferase involved in glycosylphosphatidylinositol-anchor biosynthesis.</text>
</comment>
<dbReference type="GO" id="GO:0000009">
    <property type="term" value="F:alpha-1,6-mannosyltransferase activity"/>
    <property type="evidence" value="ECO:0007669"/>
    <property type="project" value="InterPro"/>
</dbReference>
<dbReference type="Proteomes" id="UP000054107">
    <property type="component" value="Unassembled WGS sequence"/>
</dbReference>
<keyword evidence="9 12" id="KW-0256">Endoplasmic reticulum</keyword>
<evidence type="ECO:0000256" key="5">
    <source>
        <dbReference type="ARBA" id="ARBA00022502"/>
    </source>
</evidence>
<keyword evidence="11 12" id="KW-0472">Membrane</keyword>
<evidence type="ECO:0000256" key="4">
    <source>
        <dbReference type="ARBA" id="ARBA00013795"/>
    </source>
</evidence>
<dbReference type="GO" id="GO:0006506">
    <property type="term" value="P:GPI anchor biosynthetic process"/>
    <property type="evidence" value="ECO:0007669"/>
    <property type="project" value="UniProtKB-UniPathway"/>
</dbReference>
<reference evidence="13 14" key="1">
    <citation type="submission" date="2014-09" db="EMBL/GenBank/DDBJ databases">
        <authorList>
            <person name="Ellenberger Sabrina"/>
        </authorList>
    </citation>
    <scope>NUCLEOTIDE SEQUENCE [LARGE SCALE GENOMIC DNA]</scope>
    <source>
        <strain evidence="13 14">CBS 412.66</strain>
    </source>
</reference>
<dbReference type="AlphaFoldDB" id="A0A0B7NIV7"/>
<feature type="transmembrane region" description="Helical" evidence="12">
    <location>
        <begin position="20"/>
        <end position="46"/>
    </location>
</feature>
<accession>A0A0B7NIV7</accession>
<name>A0A0B7NIV7_9FUNG</name>
<comment type="caution">
    <text evidence="12">Lacks conserved residue(s) required for the propagation of feature annotation.</text>
</comment>
<keyword evidence="10 12" id="KW-1133">Transmembrane helix</keyword>
<feature type="transmembrane region" description="Helical" evidence="12">
    <location>
        <begin position="148"/>
        <end position="166"/>
    </location>
</feature>
<gene>
    <name evidence="13" type="primary">PARPA_12800.1 scaffold 45468</name>
</gene>
<dbReference type="UniPathway" id="UPA00196"/>
<comment type="subcellular location">
    <subcellularLocation>
        <location evidence="1 12">Endoplasmic reticulum membrane</location>
        <topology evidence="1 12">Multi-pass membrane protein</topology>
    </subcellularLocation>
</comment>
<evidence type="ECO:0000256" key="10">
    <source>
        <dbReference type="ARBA" id="ARBA00022989"/>
    </source>
</evidence>
<evidence type="ECO:0000256" key="8">
    <source>
        <dbReference type="ARBA" id="ARBA00022692"/>
    </source>
</evidence>
<organism evidence="13 14">
    <name type="scientific">Parasitella parasitica</name>
    <dbReference type="NCBI Taxonomy" id="35722"/>
    <lineage>
        <taxon>Eukaryota</taxon>
        <taxon>Fungi</taxon>
        <taxon>Fungi incertae sedis</taxon>
        <taxon>Mucoromycota</taxon>
        <taxon>Mucoromycotina</taxon>
        <taxon>Mucoromycetes</taxon>
        <taxon>Mucorales</taxon>
        <taxon>Mucorineae</taxon>
        <taxon>Mucoraceae</taxon>
        <taxon>Parasitella</taxon>
    </lineage>
</organism>
<keyword evidence="5 12" id="KW-0337">GPI-anchor biosynthesis</keyword>
<evidence type="ECO:0000256" key="2">
    <source>
        <dbReference type="ARBA" id="ARBA00004687"/>
    </source>
</evidence>
<evidence type="ECO:0000256" key="6">
    <source>
        <dbReference type="ARBA" id="ARBA00022676"/>
    </source>
</evidence>